<name>A0A9W6C1F3_9CHLO</name>
<protein>
    <submittedName>
        <fullName evidence="3">Uncharacterized protein</fullName>
    </submittedName>
</protein>
<keyword evidence="2" id="KW-1133">Transmembrane helix</keyword>
<keyword evidence="2" id="KW-0812">Transmembrane</keyword>
<evidence type="ECO:0000313" key="4">
    <source>
        <dbReference type="Proteomes" id="UP001165080"/>
    </source>
</evidence>
<dbReference type="AlphaFoldDB" id="A0A9W6C1F3"/>
<comment type="caution">
    <text evidence="3">The sequence shown here is derived from an EMBL/GenBank/DDBJ whole genome shotgun (WGS) entry which is preliminary data.</text>
</comment>
<evidence type="ECO:0000313" key="3">
    <source>
        <dbReference type="EMBL" id="GLC61675.1"/>
    </source>
</evidence>
<proteinExistence type="predicted"/>
<organism evidence="3 4">
    <name type="scientific">Pleodorina starrii</name>
    <dbReference type="NCBI Taxonomy" id="330485"/>
    <lineage>
        <taxon>Eukaryota</taxon>
        <taxon>Viridiplantae</taxon>
        <taxon>Chlorophyta</taxon>
        <taxon>core chlorophytes</taxon>
        <taxon>Chlorophyceae</taxon>
        <taxon>CS clade</taxon>
        <taxon>Chlamydomonadales</taxon>
        <taxon>Volvocaceae</taxon>
        <taxon>Pleodorina</taxon>
    </lineage>
</organism>
<evidence type="ECO:0000256" key="2">
    <source>
        <dbReference type="SAM" id="Phobius"/>
    </source>
</evidence>
<reference evidence="3 4" key="1">
    <citation type="journal article" date="2023" name="Commun. Biol.">
        <title>Reorganization of the ancestral sex-determining regions during the evolution of trioecy in Pleodorina starrii.</title>
        <authorList>
            <person name="Takahashi K."/>
            <person name="Suzuki S."/>
            <person name="Kawai-Toyooka H."/>
            <person name="Yamamoto K."/>
            <person name="Hamaji T."/>
            <person name="Ootsuki R."/>
            <person name="Yamaguchi H."/>
            <person name="Kawachi M."/>
            <person name="Higashiyama T."/>
            <person name="Nozaki H."/>
        </authorList>
    </citation>
    <scope>NUCLEOTIDE SEQUENCE [LARGE SCALE GENOMIC DNA]</scope>
    <source>
        <strain evidence="3 4">NIES-4479</strain>
    </source>
</reference>
<feature type="transmembrane region" description="Helical" evidence="2">
    <location>
        <begin position="170"/>
        <end position="193"/>
    </location>
</feature>
<keyword evidence="4" id="KW-1185">Reference proteome</keyword>
<feature type="transmembrane region" description="Helical" evidence="2">
    <location>
        <begin position="81"/>
        <end position="104"/>
    </location>
</feature>
<evidence type="ECO:0000256" key="1">
    <source>
        <dbReference type="SAM" id="MobiDB-lite"/>
    </source>
</evidence>
<gene>
    <name evidence="3" type="primary">PLEST009387</name>
    <name evidence="3" type="ORF">PLESTB_001790000</name>
</gene>
<feature type="transmembrane region" description="Helical" evidence="2">
    <location>
        <begin position="285"/>
        <end position="305"/>
    </location>
</feature>
<feature type="transmembrane region" description="Helical" evidence="2">
    <location>
        <begin position="252"/>
        <end position="270"/>
    </location>
</feature>
<dbReference type="EMBL" id="BRXU01000049">
    <property type="protein sequence ID" value="GLC61675.1"/>
    <property type="molecule type" value="Genomic_DNA"/>
</dbReference>
<dbReference type="Proteomes" id="UP001165080">
    <property type="component" value="Unassembled WGS sequence"/>
</dbReference>
<accession>A0A9W6C1F3</accession>
<feature type="region of interest" description="Disordered" evidence="1">
    <location>
        <begin position="1"/>
        <end position="68"/>
    </location>
</feature>
<keyword evidence="2" id="KW-0472">Membrane</keyword>
<dbReference type="OrthoDB" id="549831at2759"/>
<sequence length="326" mass="35206">MKSAPTTHRHPDPLHGGTLHHRSQQQQRGGMAATPPPMPPYGYADQAVPGSPTSGSFRDPAPPPPTLQATTSKILLPCREVLYALIGLPLLLWIAVVLVGTLHAEPIPDGLTRREFEHPLTWFDVHVFRVWGPLLPLAPYLVRVAAMGLRIPSSATGAGPFGGHLRLRPGVTLPLPSLAAYLLVIAVRIALYVGHVALQRSGPQGLVLVSDHLLLAASMVACFQSELVMCLSDVYKAEVLRGVDRSAGARQLAVVVALVVSMFTMVFVYSDMYCTARWYHHPTESLSALAVGALVFQAPVVVWIISRCGPWQSAPIYHALSMSARP</sequence>